<comment type="catalytic activity">
    <reaction evidence="6">
        <text>L-lysyl-[protein] + 3 S-adenosyl-L-methionine = N(6),N(6),N(6)-trimethyl-L-lysyl-[protein] + 3 S-adenosyl-L-homocysteine + 3 H(+)</text>
        <dbReference type="Rhea" id="RHEA:54192"/>
        <dbReference type="Rhea" id="RHEA-COMP:9752"/>
        <dbReference type="Rhea" id="RHEA-COMP:13826"/>
        <dbReference type="ChEBI" id="CHEBI:15378"/>
        <dbReference type="ChEBI" id="CHEBI:29969"/>
        <dbReference type="ChEBI" id="CHEBI:57856"/>
        <dbReference type="ChEBI" id="CHEBI:59789"/>
        <dbReference type="ChEBI" id="CHEBI:61961"/>
    </reaction>
</comment>
<dbReference type="AlphaFoldDB" id="A0A7C9QW21"/>
<dbReference type="EC" id="2.1.1.-" evidence="6"/>
<keyword evidence="3 6" id="KW-0489">Methyltransferase</keyword>
<feature type="binding site" evidence="6">
    <location>
        <position position="189"/>
    </location>
    <ligand>
        <name>S-adenosyl-L-methionine</name>
        <dbReference type="ChEBI" id="CHEBI:59789"/>
    </ligand>
</feature>
<organism evidence="7 8">
    <name type="scientific">Magnetospirillum aberrantis SpK</name>
    <dbReference type="NCBI Taxonomy" id="908842"/>
    <lineage>
        <taxon>Bacteria</taxon>
        <taxon>Pseudomonadati</taxon>
        <taxon>Pseudomonadota</taxon>
        <taxon>Alphaproteobacteria</taxon>
        <taxon>Rhodospirillales</taxon>
        <taxon>Rhodospirillaceae</taxon>
        <taxon>Magnetospirillum</taxon>
    </lineage>
</organism>
<dbReference type="GO" id="GO:0005840">
    <property type="term" value="C:ribosome"/>
    <property type="evidence" value="ECO:0007669"/>
    <property type="project" value="UniProtKB-KW"/>
</dbReference>
<comment type="caution">
    <text evidence="7">The sequence shown here is derived from an EMBL/GenBank/DDBJ whole genome shotgun (WGS) entry which is preliminary data.</text>
</comment>
<dbReference type="SUPFAM" id="SSF53335">
    <property type="entry name" value="S-adenosyl-L-methionine-dependent methyltransferases"/>
    <property type="match status" value="1"/>
</dbReference>
<dbReference type="Pfam" id="PF06325">
    <property type="entry name" value="PrmA"/>
    <property type="match status" value="1"/>
</dbReference>
<evidence type="ECO:0000256" key="3">
    <source>
        <dbReference type="ARBA" id="ARBA00022603"/>
    </source>
</evidence>
<dbReference type="CDD" id="cd02440">
    <property type="entry name" value="AdoMet_MTases"/>
    <property type="match status" value="1"/>
</dbReference>
<name>A0A7C9QW21_9PROT</name>
<keyword evidence="7" id="KW-0689">Ribosomal protein</keyword>
<feature type="binding site" evidence="6">
    <location>
        <position position="236"/>
    </location>
    <ligand>
        <name>S-adenosyl-L-methionine</name>
        <dbReference type="ChEBI" id="CHEBI:59789"/>
    </ligand>
</feature>
<accession>A0A7C9QW21</accession>
<dbReference type="Proteomes" id="UP000480684">
    <property type="component" value="Unassembled WGS sequence"/>
</dbReference>
<feature type="binding site" evidence="6">
    <location>
        <position position="144"/>
    </location>
    <ligand>
        <name>S-adenosyl-L-methionine</name>
        <dbReference type="ChEBI" id="CHEBI:59789"/>
    </ligand>
</feature>
<comment type="similarity">
    <text evidence="1 6">Belongs to the methyltransferase superfamily. PrmA family.</text>
</comment>
<dbReference type="EMBL" id="JAAIYP010000044">
    <property type="protein sequence ID" value="NFV81837.1"/>
    <property type="molecule type" value="Genomic_DNA"/>
</dbReference>
<comment type="function">
    <text evidence="6">Methylates ribosomal protein L11.</text>
</comment>
<dbReference type="PANTHER" id="PTHR43648">
    <property type="entry name" value="ELECTRON TRANSFER FLAVOPROTEIN BETA SUBUNIT LYSINE METHYLTRANSFERASE"/>
    <property type="match status" value="1"/>
</dbReference>
<dbReference type="InterPro" id="IPR004498">
    <property type="entry name" value="Ribosomal_PrmA_MeTrfase"/>
</dbReference>
<keyword evidence="5 6" id="KW-0949">S-adenosyl-L-methionine</keyword>
<evidence type="ECO:0000256" key="6">
    <source>
        <dbReference type="HAMAP-Rule" id="MF_00735"/>
    </source>
</evidence>
<evidence type="ECO:0000256" key="1">
    <source>
        <dbReference type="ARBA" id="ARBA00009741"/>
    </source>
</evidence>
<dbReference type="RefSeq" id="WP_163682263.1">
    <property type="nucleotide sequence ID" value="NZ_JAAIYP010000044.1"/>
</dbReference>
<evidence type="ECO:0000313" key="8">
    <source>
        <dbReference type="Proteomes" id="UP000480684"/>
    </source>
</evidence>
<dbReference type="InterPro" id="IPR029063">
    <property type="entry name" value="SAM-dependent_MTases_sf"/>
</dbReference>
<evidence type="ECO:0000313" key="7">
    <source>
        <dbReference type="EMBL" id="NFV81837.1"/>
    </source>
</evidence>
<keyword evidence="7" id="KW-0687">Ribonucleoprotein</keyword>
<keyword evidence="4 6" id="KW-0808">Transferase</keyword>
<dbReference type="InterPro" id="IPR050078">
    <property type="entry name" value="Ribosomal_L11_MeTrfase_PrmA"/>
</dbReference>
<evidence type="ECO:0000256" key="4">
    <source>
        <dbReference type="ARBA" id="ARBA00022679"/>
    </source>
</evidence>
<evidence type="ECO:0000256" key="2">
    <source>
        <dbReference type="ARBA" id="ARBA00022490"/>
    </source>
</evidence>
<protein>
    <recommendedName>
        <fullName evidence="6">Ribosomal protein L11 methyltransferase</fullName>
        <shortName evidence="6">L11 Mtase</shortName>
        <ecNumber evidence="6">2.1.1.-</ecNumber>
    </recommendedName>
</protein>
<keyword evidence="2 6" id="KW-0963">Cytoplasm</keyword>
<evidence type="ECO:0000256" key="5">
    <source>
        <dbReference type="ARBA" id="ARBA00022691"/>
    </source>
</evidence>
<dbReference type="HAMAP" id="MF_00735">
    <property type="entry name" value="Methyltr_PrmA"/>
    <property type="match status" value="1"/>
</dbReference>
<sequence>MPPVFPDIWHLRLTTGPEAMPVFEEVFERFAESVTMFMDDKSGISDGDCPWHLEGYSRTPPERAKIIAALSTVAAANGLEVPELVVERLPNVDWVLENLRDFPAIDAGRFYVRGSHWEEPTPIGRIELLVDAGTAFGSGEHATTRGCLLALDKLAKKRRFLRPLDLGSGSGILGIAMAKMWACDVIATDIDPGAVKVAANNAKLNQVGARFTSVVSDGYRNPLLKKKRPFDIICANILAKPLMRFAKDLAAHLAPDGVAVLSGLLDWQERMVMGVHERQGLTLKDRQVIDGWATLTIGR</sequence>
<dbReference type="GO" id="GO:0032259">
    <property type="term" value="P:methylation"/>
    <property type="evidence" value="ECO:0007669"/>
    <property type="project" value="UniProtKB-KW"/>
</dbReference>
<dbReference type="GO" id="GO:0005737">
    <property type="term" value="C:cytoplasm"/>
    <property type="evidence" value="ECO:0007669"/>
    <property type="project" value="UniProtKB-SubCell"/>
</dbReference>
<proteinExistence type="inferred from homology"/>
<gene>
    <name evidence="6" type="primary">prmA</name>
    <name evidence="7" type="ORF">G4223_17125</name>
</gene>
<keyword evidence="8" id="KW-1185">Reference proteome</keyword>
<feature type="binding site" evidence="6">
    <location>
        <position position="167"/>
    </location>
    <ligand>
        <name>S-adenosyl-L-methionine</name>
        <dbReference type="ChEBI" id="CHEBI:59789"/>
    </ligand>
</feature>
<reference evidence="7 8" key="1">
    <citation type="submission" date="2020-02" db="EMBL/GenBank/DDBJ databases">
        <authorList>
            <person name="Dziuba M."/>
            <person name="Kuznetsov B."/>
            <person name="Mardanov A."/>
            <person name="Ravin N."/>
            <person name="Grouzdev D."/>
        </authorList>
    </citation>
    <scope>NUCLEOTIDE SEQUENCE [LARGE SCALE GENOMIC DNA]</scope>
    <source>
        <strain evidence="7 8">SpK</strain>
    </source>
</reference>
<dbReference type="GO" id="GO:0008276">
    <property type="term" value="F:protein methyltransferase activity"/>
    <property type="evidence" value="ECO:0007669"/>
    <property type="project" value="UniProtKB-UniRule"/>
</dbReference>
<dbReference type="Gene3D" id="3.40.50.150">
    <property type="entry name" value="Vaccinia Virus protein VP39"/>
    <property type="match status" value="1"/>
</dbReference>
<dbReference type="PANTHER" id="PTHR43648:SF1">
    <property type="entry name" value="ELECTRON TRANSFER FLAVOPROTEIN BETA SUBUNIT LYSINE METHYLTRANSFERASE"/>
    <property type="match status" value="1"/>
</dbReference>
<comment type="subcellular location">
    <subcellularLocation>
        <location evidence="6">Cytoplasm</location>
    </subcellularLocation>
</comment>